<evidence type="ECO:0000313" key="6">
    <source>
        <dbReference type="EMBL" id="KTD65726.1"/>
    </source>
</evidence>
<dbReference type="InterPro" id="IPR007156">
    <property type="entry name" value="MamQ_LemA"/>
</dbReference>
<dbReference type="AlphaFoldDB" id="A0A0W0Z9Y9"/>
<dbReference type="InterPro" id="IPR023353">
    <property type="entry name" value="LemA-like_dom_sf"/>
</dbReference>
<dbReference type="PATRIC" id="fig|452.5.peg.478"/>
<dbReference type="EMBL" id="LNYX01000005">
    <property type="protein sequence ID" value="KTD65726.1"/>
    <property type="molecule type" value="Genomic_DNA"/>
</dbReference>
<gene>
    <name evidence="6" type="ORF">Lspi_0438</name>
</gene>
<evidence type="ECO:0000313" key="7">
    <source>
        <dbReference type="Proteomes" id="UP000054877"/>
    </source>
</evidence>
<dbReference type="PANTHER" id="PTHR34478">
    <property type="entry name" value="PROTEIN LEMA"/>
    <property type="match status" value="1"/>
</dbReference>
<dbReference type="GO" id="GO:0016020">
    <property type="term" value="C:membrane"/>
    <property type="evidence" value="ECO:0007669"/>
    <property type="project" value="UniProtKB-SubCell"/>
</dbReference>
<reference evidence="6 7" key="1">
    <citation type="submission" date="2015-11" db="EMBL/GenBank/DDBJ databases">
        <title>Genomic analysis of 38 Legionella species identifies large and diverse effector repertoires.</title>
        <authorList>
            <person name="Burstein D."/>
            <person name="Amaro F."/>
            <person name="Zusman T."/>
            <person name="Lifshitz Z."/>
            <person name="Cohen O."/>
            <person name="Gilbert J.A."/>
            <person name="Pupko T."/>
            <person name="Shuman H.A."/>
            <person name="Segal G."/>
        </authorList>
    </citation>
    <scope>NUCLEOTIDE SEQUENCE [LARGE SCALE GENOMIC DNA]</scope>
    <source>
        <strain evidence="6 7">Mt.St.Helens-9</strain>
    </source>
</reference>
<dbReference type="RefSeq" id="WP_058482378.1">
    <property type="nucleotide sequence ID" value="NZ_CAAAII010000003.1"/>
</dbReference>
<comment type="similarity">
    <text evidence="2">Belongs to the LemA family.</text>
</comment>
<organism evidence="6 7">
    <name type="scientific">Legionella spiritensis</name>
    <dbReference type="NCBI Taxonomy" id="452"/>
    <lineage>
        <taxon>Bacteria</taxon>
        <taxon>Pseudomonadati</taxon>
        <taxon>Pseudomonadota</taxon>
        <taxon>Gammaproteobacteria</taxon>
        <taxon>Legionellales</taxon>
        <taxon>Legionellaceae</taxon>
        <taxon>Legionella</taxon>
    </lineage>
</organism>
<evidence type="ECO:0000256" key="2">
    <source>
        <dbReference type="ARBA" id="ARBA00008854"/>
    </source>
</evidence>
<accession>A0A0W0Z9Y9</accession>
<dbReference type="OrthoDB" id="9804152at2"/>
<dbReference type="Pfam" id="PF04011">
    <property type="entry name" value="LemA"/>
    <property type="match status" value="1"/>
</dbReference>
<dbReference type="SUPFAM" id="SSF140478">
    <property type="entry name" value="LemA-like"/>
    <property type="match status" value="1"/>
</dbReference>
<proteinExistence type="inferred from homology"/>
<dbReference type="Gene3D" id="1.20.1440.20">
    <property type="entry name" value="LemA-like domain"/>
    <property type="match status" value="1"/>
</dbReference>
<name>A0A0W0Z9Y9_LEGSP</name>
<dbReference type="PANTHER" id="PTHR34478:SF2">
    <property type="entry name" value="MEMBRANE PROTEIN"/>
    <property type="match status" value="1"/>
</dbReference>
<keyword evidence="5" id="KW-0472">Membrane</keyword>
<evidence type="ECO:0000256" key="5">
    <source>
        <dbReference type="ARBA" id="ARBA00023136"/>
    </source>
</evidence>
<keyword evidence="7" id="KW-1185">Reference proteome</keyword>
<comment type="caution">
    <text evidence="6">The sequence shown here is derived from an EMBL/GenBank/DDBJ whole genome shotgun (WGS) entry which is preliminary data.</text>
</comment>
<sequence>MAIIIFVLIVALLLWVVYIYNTLVKQRNQVREGWSGIDVQLKRRHNLIPNLVESVKAYAGHESSVFEEVAEIRSKIGQVKDIAEQGKLETQLSLGLGKLIAIAENYPDLKASENFMQLQQELSNIEDQIQLARRYYNGTARDYNTTIESFPQILIANFFKFEPFDYFEIDNDKEREVPKVDFSKQTQQ</sequence>
<evidence type="ECO:0000256" key="4">
    <source>
        <dbReference type="ARBA" id="ARBA00022989"/>
    </source>
</evidence>
<keyword evidence="4" id="KW-1133">Transmembrane helix</keyword>
<comment type="subcellular location">
    <subcellularLocation>
        <location evidence="1">Membrane</location>
        <topology evidence="1">Single-pass membrane protein</topology>
    </subcellularLocation>
</comment>
<evidence type="ECO:0000256" key="1">
    <source>
        <dbReference type="ARBA" id="ARBA00004167"/>
    </source>
</evidence>
<keyword evidence="3" id="KW-0812">Transmembrane</keyword>
<protein>
    <submittedName>
        <fullName evidence="6">LemA from Coxiella burnetii</fullName>
    </submittedName>
</protein>
<evidence type="ECO:0000256" key="3">
    <source>
        <dbReference type="ARBA" id="ARBA00022692"/>
    </source>
</evidence>
<dbReference type="STRING" id="452.Lspi_0438"/>
<dbReference type="Proteomes" id="UP000054877">
    <property type="component" value="Unassembled WGS sequence"/>
</dbReference>